<dbReference type="PANTHER" id="PTHR43193">
    <property type="match status" value="1"/>
</dbReference>
<proteinExistence type="predicted"/>
<dbReference type="Pfam" id="PF04422">
    <property type="entry name" value="FrhB_FdhB_N"/>
    <property type="match status" value="1"/>
</dbReference>
<dbReference type="SUPFAM" id="SSF54862">
    <property type="entry name" value="4Fe-4S ferredoxins"/>
    <property type="match status" value="1"/>
</dbReference>
<evidence type="ECO:0000256" key="2">
    <source>
        <dbReference type="ARBA" id="ARBA00023004"/>
    </source>
</evidence>
<dbReference type="AlphaFoldDB" id="A0A9D1KE69"/>
<gene>
    <name evidence="5" type="ORF">IAD06_10225</name>
</gene>
<dbReference type="InterPro" id="IPR007525">
    <property type="entry name" value="FrhB_FdhB_C"/>
</dbReference>
<dbReference type="InterPro" id="IPR007516">
    <property type="entry name" value="Co_F420_Hydgase/DH_bsu_N"/>
</dbReference>
<evidence type="ECO:0000313" key="5">
    <source>
        <dbReference type="EMBL" id="HIT40390.1"/>
    </source>
</evidence>
<dbReference type="InterPro" id="IPR052977">
    <property type="entry name" value="Polyferredoxin-like_ET"/>
</dbReference>
<feature type="domain" description="4Fe-4S ferredoxin-type" evidence="4">
    <location>
        <begin position="1"/>
        <end position="30"/>
    </location>
</feature>
<organism evidence="5 6">
    <name type="scientific">Candidatus Caccoplasma intestinavium</name>
    <dbReference type="NCBI Taxonomy" id="2840716"/>
    <lineage>
        <taxon>Bacteria</taxon>
        <taxon>Pseudomonadati</taxon>
        <taxon>Bacteroidota</taxon>
        <taxon>Bacteroidia</taxon>
        <taxon>Bacteroidales</taxon>
        <taxon>Bacteroidaceae</taxon>
        <taxon>Bacteroidaceae incertae sedis</taxon>
        <taxon>Candidatus Caccoplasma</taxon>
    </lineage>
</organism>
<sequence length="376" mass="42309">MDKICDEKKCFGCAACIDKCPVSCIHFEQNTVGHFVPKIDTTKCIDCKSCVKICPVNNLPEQKYPVEVLAAWRKSEPIRIKSSSGGLATVLSEYVINNGGIVYGASFVSGFRFNHIRCTTHEELDALRGSKYVQSNMRGIYKNISNDLKNGLKVLFIGTPCQVAGIKNAFANHDENLMTIDLVCHGVPSNAMLQASLPKRILNSDADRIDFRESTRYLFSVKKGDLTIFERPLNRDYYSKGFFVGLFYRDSCYICPFAQSRRIGDITLGDFWGIDRSVVPIDPKTGISLFLVNTTKGQKLYKEILPEIGTIVRPYDEAIQNNKQLKSPKPASFRSRLFRILFPVLGFKWSIRLSIPEIIVKGLFVKSQRGGVEMID</sequence>
<keyword evidence="3" id="KW-0411">Iron-sulfur</keyword>
<dbReference type="PANTHER" id="PTHR43193:SF2">
    <property type="entry name" value="POLYFERREDOXIN PROTEIN FWDF"/>
    <property type="match status" value="1"/>
</dbReference>
<comment type="caution">
    <text evidence="5">The sequence shown here is derived from an EMBL/GenBank/DDBJ whole genome shotgun (WGS) entry which is preliminary data.</text>
</comment>
<dbReference type="EMBL" id="DVKT01000075">
    <property type="protein sequence ID" value="HIT40390.1"/>
    <property type="molecule type" value="Genomic_DNA"/>
</dbReference>
<dbReference type="GO" id="GO:0046872">
    <property type="term" value="F:metal ion binding"/>
    <property type="evidence" value="ECO:0007669"/>
    <property type="project" value="UniProtKB-KW"/>
</dbReference>
<accession>A0A9D1KE69</accession>
<dbReference type="GO" id="GO:0051536">
    <property type="term" value="F:iron-sulfur cluster binding"/>
    <property type="evidence" value="ECO:0007669"/>
    <property type="project" value="UniProtKB-KW"/>
</dbReference>
<protein>
    <submittedName>
        <fullName evidence="5">Coenzyme F420 hydrogenase/dehydrogenase, beta subunit C-terminal domain</fullName>
    </submittedName>
</protein>
<keyword evidence="2" id="KW-0408">Iron</keyword>
<evidence type="ECO:0000313" key="6">
    <source>
        <dbReference type="Proteomes" id="UP000886722"/>
    </source>
</evidence>
<dbReference type="Proteomes" id="UP000886722">
    <property type="component" value="Unassembled WGS sequence"/>
</dbReference>
<dbReference type="Gene3D" id="3.30.70.20">
    <property type="match status" value="1"/>
</dbReference>
<reference evidence="5" key="1">
    <citation type="submission" date="2020-10" db="EMBL/GenBank/DDBJ databases">
        <authorList>
            <person name="Gilroy R."/>
        </authorList>
    </citation>
    <scope>NUCLEOTIDE SEQUENCE</scope>
    <source>
        <strain evidence="5">21143</strain>
    </source>
</reference>
<reference evidence="5" key="2">
    <citation type="journal article" date="2021" name="PeerJ">
        <title>Extensive microbial diversity within the chicken gut microbiome revealed by metagenomics and culture.</title>
        <authorList>
            <person name="Gilroy R."/>
            <person name="Ravi A."/>
            <person name="Getino M."/>
            <person name="Pursley I."/>
            <person name="Horton D.L."/>
            <person name="Alikhan N.F."/>
            <person name="Baker D."/>
            <person name="Gharbi K."/>
            <person name="Hall N."/>
            <person name="Watson M."/>
            <person name="Adriaenssens E.M."/>
            <person name="Foster-Nyarko E."/>
            <person name="Jarju S."/>
            <person name="Secka A."/>
            <person name="Antonio M."/>
            <person name="Oren A."/>
            <person name="Chaudhuri R.R."/>
            <person name="La Ragione R."/>
            <person name="Hildebrand F."/>
            <person name="Pallen M.J."/>
        </authorList>
    </citation>
    <scope>NUCLEOTIDE SEQUENCE</scope>
    <source>
        <strain evidence="5">21143</strain>
    </source>
</reference>
<keyword evidence="1" id="KW-0479">Metal-binding</keyword>
<dbReference type="InterPro" id="IPR017896">
    <property type="entry name" value="4Fe4S_Fe-S-bd"/>
</dbReference>
<dbReference type="PROSITE" id="PS51379">
    <property type="entry name" value="4FE4S_FER_2"/>
    <property type="match status" value="2"/>
</dbReference>
<dbReference type="InterPro" id="IPR017900">
    <property type="entry name" value="4Fe4S_Fe_S_CS"/>
</dbReference>
<dbReference type="Pfam" id="PF12838">
    <property type="entry name" value="Fer4_7"/>
    <property type="match status" value="1"/>
</dbReference>
<feature type="domain" description="4Fe-4S ferredoxin-type" evidence="4">
    <location>
        <begin position="35"/>
        <end position="64"/>
    </location>
</feature>
<name>A0A9D1KE69_9BACT</name>
<dbReference type="PROSITE" id="PS00198">
    <property type="entry name" value="4FE4S_FER_1"/>
    <property type="match status" value="1"/>
</dbReference>
<evidence type="ECO:0000256" key="1">
    <source>
        <dbReference type="ARBA" id="ARBA00022723"/>
    </source>
</evidence>
<dbReference type="Pfam" id="PF04432">
    <property type="entry name" value="FrhB_FdhB_C"/>
    <property type="match status" value="1"/>
</dbReference>
<evidence type="ECO:0000256" key="3">
    <source>
        <dbReference type="ARBA" id="ARBA00023014"/>
    </source>
</evidence>
<evidence type="ECO:0000259" key="4">
    <source>
        <dbReference type="PROSITE" id="PS51379"/>
    </source>
</evidence>